<dbReference type="SUPFAM" id="SSF158832">
    <property type="entry name" value="Tex N-terminal region-like"/>
    <property type="match status" value="1"/>
</dbReference>
<dbReference type="CDD" id="cd00164">
    <property type="entry name" value="S1_like"/>
    <property type="match status" value="1"/>
</dbReference>
<dbReference type="InterPro" id="IPR032706">
    <property type="entry name" value="Spt6_HHH"/>
</dbReference>
<dbReference type="Gene3D" id="1.10.10.650">
    <property type="entry name" value="RuvA domain 2-like"/>
    <property type="match status" value="1"/>
</dbReference>
<feature type="region of interest" description="Disordered" evidence="1">
    <location>
        <begin position="1"/>
        <end position="244"/>
    </location>
</feature>
<sequence length="1705" mass="182198">MSDLLDDRAGVEEVTEKERPAGSEDEDEDEDEDFEDGDETKEGASGQDSSEEEEGPDDYDYDDKFLVREDEDEDGDGAAEGEAQPPAGAAKHAKKKRRHRELVLEDDDYDLLEENTGIRRARPAAHRRIKKARDADRGLGREGGAQALQEELFGAELEDLEDEDAEAAPSAPTAPPGRAAPGPGARAGDEFDAEEEDEDDWIVDDFEGAEDEGAAAAAGAERRRRRRAMREGVPDIDPDALDEANDIFGDVSDLLAMYEDRKAAGAREAGEEALDEGAEEVDAEEFSDEEVAEALRLQREERRRGSAARRMERAVDPSLLERHFLTARDDAIRDADLPERLQLADDPTPRDWDLGACAAWVTARLAEDPGVAGQLVRAGVREVEGPPPAWHGGEAWRAGELEGGLRSTADRRGLYAGHERGEEGAARGLPPGALPALNDAVAAALEEVYHRHREVPTIGMYAKERVAELLVLRRTDEPYFTKEDEASRTYPAGSIQPRDRVIRRWDVLHAVHDLARRWRALARLRAARAAAYEAALASASDVDEAAGISQCLERLAEAQDREGVEDVDARFRQLTLRGDAGAPAAPRLDDAGGDAASAARRPRAAQKAGGYDLLRRAGLAAAVPRFAFTSAQLAEYLAQGFVPAGAEPPDPPVSPAEFALEYLAPDLGFASGEAALGGIVRAAAAQLAAEPAVRAHARAHHWRACTLSTFPTPAGEGALEPTHPLALAKRLRGKPLASFAGSDLYARVAAAERAGLVTVSLDVAGGAGALTAALEAVYLSGRLAPVAREWEALRLRVLRLALGELSEARLAAEARGRLAREARAALARAYADAVWALASRAPARALVPAAAGEEDEEVPEGERRVVGAVWGPGTPPTTLVALDPAGALVDWLHCPQWSGAVPRRRGAAGPSDDPFADPRRAGDAARVRAFLEAHDPHLLAVGAGHPEARGLHADLAGVLDSVLVHAPGSRLASGLALVWADERVAAAWEGSAAAHAELPTAAGVVRRALALGRSLLDPLASLAALAGGAGAARASRSLHLHPLQGELGEAARDAALDAALAAAAAQVGVDVNALAAAPWRGAVLPHLPGLGPRKAAALTRALARAGGHVPHRAALWRDLGVLGDVVFGAAAPALRVRASHPALANAEVQRLDDSRVHPAHYALALRVARRAAARRRGADGDSGADGDGSDADAEALEEAFAEPRHVEALRLSRLAEALAGEGGEGAGAGPPPGLATLIDIQFEFARPYGELRPKAKRLKEEELFWLCLGETPETLAAGKKVEARVRYVTAGVAFVSLPDLGNIDATIQAGNVSGSHGEVDCRDFMKQGDNLTARIIFLDPAEWRIELSTTSQALNDDAAWEQRLLCSREPYYVPLTLAEKAAAERSRRPAKPAFTPRQIRHPLFENISMNEAAKRLMEEGRPVGSAIFRPSHKGTRNIILSLRMPGGQVWHLDILEGPKGKGTGQLQLGTPLNMEVIPGKKREVYEELDEVVSRFVEPFGLHCQALQRFRHWRDAAWEAASEELVALKAGVPANQAVYCLGVEPRQPGMFYLGYVLGRTPHREFFVVTHRGFHFRKHDYRTVEHMVNQFKKAPRGDSFTTPGARHAAAQPGAGAEPQQPQPPQQPPQPPAEAVRPHYGAHSYPGASTQAYDYPPYPPQYQYPQAGNPYPAYAAGAGVAPGPPPAVNPAVGYGYAAPAWQPPLPQG</sequence>
<feature type="compositionally biased region" description="Acidic residues" evidence="1">
    <location>
        <begin position="104"/>
        <end position="113"/>
    </location>
</feature>
<dbReference type="Pfam" id="PF14635">
    <property type="entry name" value="HHH_7"/>
    <property type="match status" value="1"/>
</dbReference>
<dbReference type="GO" id="GO:0008023">
    <property type="term" value="C:transcription elongation factor complex"/>
    <property type="evidence" value="ECO:0007669"/>
    <property type="project" value="TreeGrafter"/>
</dbReference>
<dbReference type="InterPro" id="IPR042066">
    <property type="entry name" value="Spt6_death-like"/>
</dbReference>
<dbReference type="SUPFAM" id="SSF53098">
    <property type="entry name" value="Ribonuclease H-like"/>
    <property type="match status" value="1"/>
</dbReference>
<dbReference type="GO" id="GO:0140673">
    <property type="term" value="P:transcription elongation-coupled chromatin remodeling"/>
    <property type="evidence" value="ECO:0007669"/>
    <property type="project" value="InterPro"/>
</dbReference>
<dbReference type="Gene3D" id="1.10.150.850">
    <property type="entry name" value="Spt6, helix-hairpin-helix domain"/>
    <property type="match status" value="1"/>
</dbReference>
<feature type="compositionally biased region" description="Low complexity" evidence="1">
    <location>
        <begin position="593"/>
        <end position="602"/>
    </location>
</feature>
<dbReference type="Pfam" id="PF14632">
    <property type="entry name" value="SPT6_acidic"/>
    <property type="match status" value="1"/>
</dbReference>
<dbReference type="InterPro" id="IPR003029">
    <property type="entry name" value="S1_domain"/>
</dbReference>
<gene>
    <name evidence="3" type="ORF">g.23115</name>
</gene>
<feature type="compositionally biased region" description="Low complexity" evidence="1">
    <location>
        <begin position="167"/>
        <end position="186"/>
    </location>
</feature>
<reference evidence="3" key="1">
    <citation type="submission" date="2015-08" db="EMBL/GenBank/DDBJ databases">
        <authorList>
            <person name="Babu N.S."/>
            <person name="Beckwith C.J."/>
            <person name="Beseler K.G."/>
            <person name="Brison A."/>
            <person name="Carone J.V."/>
            <person name="Caskin T.P."/>
            <person name="Diamond M."/>
            <person name="Durham M.E."/>
            <person name="Foxe J.M."/>
            <person name="Go M."/>
            <person name="Henderson B.A."/>
            <person name="Jones I.B."/>
            <person name="McGettigan J.A."/>
            <person name="Micheletti S.J."/>
            <person name="Nasrallah M.E."/>
            <person name="Ortiz D."/>
            <person name="Piller C.R."/>
            <person name="Privatt S.R."/>
            <person name="Schneider S.L."/>
            <person name="Sharp S."/>
            <person name="Smith T.C."/>
            <person name="Stanton J.D."/>
            <person name="Ullery H.E."/>
            <person name="Wilson R.J."/>
            <person name="Serrano M.G."/>
            <person name="Buck G."/>
            <person name="Lee V."/>
            <person name="Wang Y."/>
            <person name="Carvalho R."/>
            <person name="Voegtly L."/>
            <person name="Shi R."/>
            <person name="Duckworth R."/>
            <person name="Johnson A."/>
            <person name="Loviza R."/>
            <person name="Walstead R."/>
            <person name="Shah Z."/>
            <person name="Kiflezghi M."/>
            <person name="Wade K."/>
            <person name="Ball S.L."/>
            <person name="Bradley K.W."/>
            <person name="Asai D.J."/>
            <person name="Bowman C.A."/>
            <person name="Russell D.A."/>
            <person name="Pope W.H."/>
            <person name="Jacobs-Sera D."/>
            <person name="Hendrix R.W."/>
            <person name="Hatfull G.F."/>
        </authorList>
    </citation>
    <scope>NUCLEOTIDE SEQUENCE</scope>
</reference>
<feature type="compositionally biased region" description="Basic residues" evidence="1">
    <location>
        <begin position="91"/>
        <end position="100"/>
    </location>
</feature>
<feature type="region of interest" description="Disordered" evidence="1">
    <location>
        <begin position="266"/>
        <end position="290"/>
    </location>
</feature>
<protein>
    <recommendedName>
        <fullName evidence="2">S1 motif domain-containing protein</fullName>
    </recommendedName>
</protein>
<dbReference type="SUPFAM" id="SSF55550">
    <property type="entry name" value="SH2 domain"/>
    <property type="match status" value="1"/>
</dbReference>
<dbReference type="Gene3D" id="2.40.50.140">
    <property type="entry name" value="Nucleic acid-binding proteins"/>
    <property type="match status" value="1"/>
</dbReference>
<dbReference type="InterPro" id="IPR035019">
    <property type="entry name" value="Spt6_SH2_N"/>
</dbReference>
<dbReference type="Pfam" id="PF14633">
    <property type="entry name" value="SH2_2"/>
    <property type="match status" value="1"/>
</dbReference>
<feature type="compositionally biased region" description="Low complexity" evidence="1">
    <location>
        <begin position="80"/>
        <end position="90"/>
    </location>
</feature>
<dbReference type="InterPro" id="IPR023319">
    <property type="entry name" value="Tex-like_HTH_dom_sf"/>
</dbReference>
<dbReference type="Gene3D" id="3.30.505.10">
    <property type="entry name" value="SH2 domain"/>
    <property type="match status" value="2"/>
</dbReference>
<dbReference type="GO" id="GO:0034728">
    <property type="term" value="P:nucleosome organization"/>
    <property type="evidence" value="ECO:0007669"/>
    <property type="project" value="TreeGrafter"/>
</dbReference>
<feature type="compositionally biased region" description="Acidic residues" evidence="1">
    <location>
        <begin position="156"/>
        <end position="166"/>
    </location>
</feature>
<dbReference type="Gene3D" id="3.30.420.140">
    <property type="entry name" value="YqgF/RNase H-like domain"/>
    <property type="match status" value="1"/>
</dbReference>
<dbReference type="PANTHER" id="PTHR10145:SF6">
    <property type="entry name" value="TRANSCRIPTION ELONGATION FACTOR SPT6"/>
    <property type="match status" value="1"/>
</dbReference>
<dbReference type="InterPro" id="IPR028083">
    <property type="entry name" value="Spt6_acidic_N_dom"/>
</dbReference>
<dbReference type="InterPro" id="IPR036860">
    <property type="entry name" value="SH2_dom_sf"/>
</dbReference>
<feature type="compositionally biased region" description="Acidic residues" evidence="1">
    <location>
        <begin position="69"/>
        <end position="79"/>
    </location>
</feature>
<feature type="compositionally biased region" description="Acidic residues" evidence="1">
    <location>
        <begin position="23"/>
        <end position="39"/>
    </location>
</feature>
<dbReference type="InterPro" id="IPR012340">
    <property type="entry name" value="NA-bd_OB-fold"/>
</dbReference>
<dbReference type="InterPro" id="IPR012337">
    <property type="entry name" value="RNaseH-like_sf"/>
</dbReference>
<evidence type="ECO:0000256" key="1">
    <source>
        <dbReference type="SAM" id="MobiDB-lite"/>
    </source>
</evidence>
<dbReference type="GO" id="GO:0042393">
    <property type="term" value="F:histone binding"/>
    <property type="evidence" value="ECO:0007669"/>
    <property type="project" value="TreeGrafter"/>
</dbReference>
<dbReference type="InterPro" id="IPR037027">
    <property type="entry name" value="YqgF/RNaseH-like_dom_sf"/>
</dbReference>
<dbReference type="InterPro" id="IPR035420">
    <property type="entry name" value="Spt6_SH2"/>
</dbReference>
<proteinExistence type="predicted"/>
<feature type="compositionally biased region" description="Low complexity" evidence="1">
    <location>
        <begin position="1606"/>
        <end position="1617"/>
    </location>
</feature>
<dbReference type="InterPro" id="IPR023323">
    <property type="entry name" value="Tex-like_dom_sf"/>
</dbReference>
<evidence type="ECO:0000313" key="3">
    <source>
        <dbReference type="EMBL" id="JAT74708.1"/>
    </source>
</evidence>
<feature type="region of interest" description="Disordered" evidence="1">
    <location>
        <begin position="581"/>
        <end position="602"/>
    </location>
</feature>
<evidence type="ECO:0000259" key="2">
    <source>
        <dbReference type="PROSITE" id="PS50126"/>
    </source>
</evidence>
<name>A0A1D2A6D5_AUXPR</name>
<feature type="compositionally biased region" description="Acidic residues" evidence="1">
    <location>
        <begin position="49"/>
        <end position="61"/>
    </location>
</feature>
<feature type="compositionally biased region" description="Acidic residues" evidence="1">
    <location>
        <begin position="190"/>
        <end position="213"/>
    </location>
</feature>
<feature type="region of interest" description="Disordered" evidence="1">
    <location>
        <begin position="1592"/>
        <end position="1658"/>
    </location>
</feature>
<dbReference type="Gene3D" id="1.10.10.2740">
    <property type="entry name" value="Spt6, Death-like domain"/>
    <property type="match status" value="1"/>
</dbReference>
<accession>A0A1D2A6D5</accession>
<dbReference type="GO" id="GO:0003676">
    <property type="term" value="F:nucleic acid binding"/>
    <property type="evidence" value="ECO:0007669"/>
    <property type="project" value="InterPro"/>
</dbReference>
<feature type="compositionally biased region" description="Acidic residues" evidence="1">
    <location>
        <begin position="271"/>
        <end position="290"/>
    </location>
</feature>
<dbReference type="InterPro" id="IPR017072">
    <property type="entry name" value="TF_Spt6"/>
</dbReference>
<dbReference type="SUPFAM" id="SSF50249">
    <property type="entry name" value="Nucleic acid-binding proteins"/>
    <property type="match status" value="1"/>
</dbReference>
<dbReference type="PANTHER" id="PTHR10145">
    <property type="entry name" value="TRANSCRIPTION ELONGATION FACTOR SPT6"/>
    <property type="match status" value="1"/>
</dbReference>
<dbReference type="GO" id="GO:0031491">
    <property type="term" value="F:nucleosome binding"/>
    <property type="evidence" value="ECO:0007669"/>
    <property type="project" value="TreeGrafter"/>
</dbReference>
<feature type="compositionally biased region" description="Acidic residues" evidence="1">
    <location>
        <begin position="234"/>
        <end position="244"/>
    </location>
</feature>
<dbReference type="CDD" id="cd09918">
    <property type="entry name" value="SH2_Nterm_SPT6_like"/>
    <property type="match status" value="1"/>
</dbReference>
<organism evidence="3">
    <name type="scientific">Auxenochlorella protothecoides</name>
    <name type="common">Green microalga</name>
    <name type="synonym">Chlorella protothecoides</name>
    <dbReference type="NCBI Taxonomy" id="3075"/>
    <lineage>
        <taxon>Eukaryota</taxon>
        <taxon>Viridiplantae</taxon>
        <taxon>Chlorophyta</taxon>
        <taxon>core chlorophytes</taxon>
        <taxon>Trebouxiophyceae</taxon>
        <taxon>Chlorellales</taxon>
        <taxon>Chlorellaceae</taxon>
        <taxon>Auxenochlorella</taxon>
    </lineage>
</organism>
<dbReference type="SMART" id="SM00316">
    <property type="entry name" value="S1"/>
    <property type="match status" value="1"/>
</dbReference>
<dbReference type="PROSITE" id="PS50126">
    <property type="entry name" value="S1"/>
    <property type="match status" value="1"/>
</dbReference>
<feature type="domain" description="S1 motif" evidence="2">
    <location>
        <begin position="1278"/>
        <end position="1350"/>
    </location>
</feature>
<feature type="compositionally biased region" description="Basic and acidic residues" evidence="1">
    <location>
        <begin position="1"/>
        <end position="22"/>
    </location>
</feature>
<feature type="compositionally biased region" description="Basic residues" evidence="1">
    <location>
        <begin position="119"/>
        <end position="131"/>
    </location>
</feature>
<dbReference type="EMBL" id="GDKF01003914">
    <property type="protein sequence ID" value="JAT74708.1"/>
    <property type="molecule type" value="Transcribed_RNA"/>
</dbReference>
<feature type="compositionally biased region" description="Pro residues" evidence="1">
    <location>
        <begin position="1618"/>
        <end position="1629"/>
    </location>
</feature>
<dbReference type="Gene3D" id="1.10.3500.10">
    <property type="entry name" value="Tex N-terminal region-like"/>
    <property type="match status" value="1"/>
</dbReference>